<feature type="domain" description="CRAL-TRIO" evidence="2">
    <location>
        <begin position="228"/>
        <end position="406"/>
    </location>
</feature>
<dbReference type="SUPFAM" id="SSF46938">
    <property type="entry name" value="CRAL/TRIO N-terminal domain"/>
    <property type="match status" value="1"/>
</dbReference>
<dbReference type="InterPro" id="IPR011074">
    <property type="entry name" value="CRAL/TRIO_N_dom"/>
</dbReference>
<dbReference type="InterPro" id="IPR036865">
    <property type="entry name" value="CRAL-TRIO_dom_sf"/>
</dbReference>
<feature type="region of interest" description="Disordered" evidence="1">
    <location>
        <begin position="106"/>
        <end position="138"/>
    </location>
</feature>
<dbReference type="Gene3D" id="3.40.525.10">
    <property type="entry name" value="CRAL-TRIO lipid binding domain"/>
    <property type="match status" value="1"/>
</dbReference>
<dbReference type="CDD" id="cd00170">
    <property type="entry name" value="SEC14"/>
    <property type="match status" value="1"/>
</dbReference>
<dbReference type="Gene3D" id="1.10.8.20">
    <property type="entry name" value="N-terminal domain of phosphatidylinositol transfer protein sec14p"/>
    <property type="match status" value="1"/>
</dbReference>
<dbReference type="OrthoDB" id="1434354at2759"/>
<evidence type="ECO:0000256" key="1">
    <source>
        <dbReference type="SAM" id="MobiDB-lite"/>
    </source>
</evidence>
<name>A0A448YWW0_9STRA</name>
<reference evidence="3 4" key="1">
    <citation type="submission" date="2019-01" db="EMBL/GenBank/DDBJ databases">
        <authorList>
            <person name="Ferrante I. M."/>
        </authorList>
    </citation>
    <scope>NUCLEOTIDE SEQUENCE [LARGE SCALE GENOMIC DNA]</scope>
    <source>
        <strain evidence="3 4">B856</strain>
    </source>
</reference>
<dbReference type="EMBL" id="CAACVS010000021">
    <property type="protein sequence ID" value="VEU34199.1"/>
    <property type="molecule type" value="Genomic_DNA"/>
</dbReference>
<dbReference type="Pfam" id="PF00650">
    <property type="entry name" value="CRAL_TRIO"/>
    <property type="match status" value="1"/>
</dbReference>
<evidence type="ECO:0000313" key="3">
    <source>
        <dbReference type="EMBL" id="VEU34199.1"/>
    </source>
</evidence>
<gene>
    <name evidence="3" type="ORF">PSNMU_V1.4_AUG-EV-PASAV3_0008990</name>
</gene>
<dbReference type="Pfam" id="PF03765">
    <property type="entry name" value="CRAL_TRIO_N"/>
    <property type="match status" value="1"/>
</dbReference>
<protein>
    <recommendedName>
        <fullName evidence="2">CRAL-TRIO domain-containing protein</fullName>
    </recommendedName>
</protein>
<sequence length="540" mass="59374">MGNLCCSSSSQDTKVIQNSTRSDAKSHSDGTTIRGSKILQSGAYQVDSEGTIFFDAIDRFPSQEDMFYPPAHTMRLSLSLNEVDMEQPGTLPILLSNPSLGSIEEVDGQQPQRRSVAAISKHLSSETPGSQGSGYPGELTESDLETCLKFREELKKRDPAFKEMVMSMHPYEHEAFALCRYLRARDFVIEDVFAMLTEKNQPQSWSIARDAGFYEDFHNTIPEFNGCPLPVFLTQFPLIHSGIGKNGAIVLYFKAGEVNCPGIECIAGDMVNALPVAWNRLYHGARNAMKREVARADPSTTTVLGEKIIVVDLAGDSALFSSGLDFLKAAPAAGSCFPETVNRTYVLNAPFSFSIAWAVIKQLIDPRTVQKIGFFSTIAKATSDFLKYIESEDLLSTYGGTGESFEEILAKRQKELTHKEGIARYVVKQLTTAGNEICFGFDLSEEETVDSIVVYSRSDNVCEISVVDSNGNEVVKETEVRRENATNSNTAEDISRNNYAMEIATSEDFAQTPAGSFVVNTKSGKKGDHYLVAVTVAEKQ</sequence>
<dbReference type="PANTHER" id="PTHR45657">
    <property type="entry name" value="CRAL-TRIO DOMAIN-CONTAINING PROTEIN YKL091C-RELATED"/>
    <property type="match status" value="1"/>
</dbReference>
<evidence type="ECO:0000313" key="4">
    <source>
        <dbReference type="Proteomes" id="UP000291116"/>
    </source>
</evidence>
<dbReference type="InterPro" id="IPR036273">
    <property type="entry name" value="CRAL/TRIO_N_dom_sf"/>
</dbReference>
<dbReference type="AlphaFoldDB" id="A0A448YWW0"/>
<dbReference type="PROSITE" id="PS50191">
    <property type="entry name" value="CRAL_TRIO"/>
    <property type="match status" value="1"/>
</dbReference>
<evidence type="ECO:0000259" key="2">
    <source>
        <dbReference type="PROSITE" id="PS50191"/>
    </source>
</evidence>
<proteinExistence type="predicted"/>
<organism evidence="3 4">
    <name type="scientific">Pseudo-nitzschia multistriata</name>
    <dbReference type="NCBI Taxonomy" id="183589"/>
    <lineage>
        <taxon>Eukaryota</taxon>
        <taxon>Sar</taxon>
        <taxon>Stramenopiles</taxon>
        <taxon>Ochrophyta</taxon>
        <taxon>Bacillariophyta</taxon>
        <taxon>Bacillariophyceae</taxon>
        <taxon>Bacillariophycidae</taxon>
        <taxon>Bacillariales</taxon>
        <taxon>Bacillariaceae</taxon>
        <taxon>Pseudo-nitzschia</taxon>
    </lineage>
</organism>
<dbReference type="InterPro" id="IPR051026">
    <property type="entry name" value="PI/PC_transfer"/>
</dbReference>
<keyword evidence="4" id="KW-1185">Reference proteome</keyword>
<dbReference type="InterPro" id="IPR001251">
    <property type="entry name" value="CRAL-TRIO_dom"/>
</dbReference>
<dbReference type="SUPFAM" id="SSF52087">
    <property type="entry name" value="CRAL/TRIO domain"/>
    <property type="match status" value="1"/>
</dbReference>
<accession>A0A448YWW0</accession>
<dbReference type="PANTHER" id="PTHR45657:SF1">
    <property type="entry name" value="CRAL-TRIO DOMAIN-CONTAINING PROTEIN YKL091C-RELATED"/>
    <property type="match status" value="1"/>
</dbReference>
<dbReference type="Proteomes" id="UP000291116">
    <property type="component" value="Unassembled WGS sequence"/>
</dbReference>